<evidence type="ECO:0000313" key="6">
    <source>
        <dbReference type="Proteomes" id="UP001162090"/>
    </source>
</evidence>
<dbReference type="GO" id="GO:0005758">
    <property type="term" value="C:mitochondrial intermembrane space"/>
    <property type="evidence" value="ECO:0007669"/>
    <property type="project" value="TreeGrafter"/>
</dbReference>
<name>A0AA35NJ55_SACUV</name>
<dbReference type="InterPro" id="IPR016694">
    <property type="entry name" value="UCP017292"/>
</dbReference>
<keyword evidence="2" id="KW-0863">Zinc-finger</keyword>
<dbReference type="Proteomes" id="UP001162090">
    <property type="component" value="Chromosome 11"/>
</dbReference>
<evidence type="ECO:0000256" key="2">
    <source>
        <dbReference type="ARBA" id="ARBA00022771"/>
    </source>
</evidence>
<dbReference type="SUPFAM" id="SSF161219">
    <property type="entry name" value="CHY zinc finger-like"/>
    <property type="match status" value="1"/>
</dbReference>
<dbReference type="PANTHER" id="PTHR28082">
    <property type="entry name" value="ZINC FINGER PROTEIN"/>
    <property type="match status" value="1"/>
</dbReference>
<gene>
    <name evidence="5" type="primary">SUVC11G1350</name>
    <name evidence="5" type="ORF">SUVC_11G1350</name>
</gene>
<dbReference type="AlphaFoldDB" id="A0AA35NJ55"/>
<dbReference type="InterPro" id="IPR052604">
    <property type="entry name" value="Mito_Tim_assembly_helper"/>
</dbReference>
<evidence type="ECO:0000313" key="5">
    <source>
        <dbReference type="EMBL" id="CAI4045156.1"/>
    </source>
</evidence>
<evidence type="ECO:0000256" key="3">
    <source>
        <dbReference type="ARBA" id="ARBA00022833"/>
    </source>
</evidence>
<proteinExistence type="predicted"/>
<keyword evidence="1" id="KW-0479">Metal-binding</keyword>
<feature type="domain" description="C2H2-type" evidence="4">
    <location>
        <begin position="91"/>
        <end position="111"/>
    </location>
</feature>
<dbReference type="InterPro" id="IPR008913">
    <property type="entry name" value="Znf_CHY"/>
</dbReference>
<dbReference type="Pfam" id="PF05495">
    <property type="entry name" value="zf-CHY"/>
    <property type="match status" value="1"/>
</dbReference>
<sequence>MPAQMPDATIHGKTVDDQSRCVHWHLPNDVIAIKFKCCASYFACFECHQELSSHPVQKYDLRDDADENLIVCGVCRHEMTFAEYHNAQLVCPNCQSPFNPGCKLHYHLYFHNPPSMTC</sequence>
<dbReference type="InterPro" id="IPR037274">
    <property type="entry name" value="Znf_CHY_sf"/>
</dbReference>
<evidence type="ECO:0000256" key="1">
    <source>
        <dbReference type="ARBA" id="ARBA00022723"/>
    </source>
</evidence>
<dbReference type="PIRSF" id="PIRSF017292">
    <property type="entry name" value="UCP017292_Znf_CHY"/>
    <property type="match status" value="1"/>
</dbReference>
<keyword evidence="3" id="KW-0862">Zinc</keyword>
<reference evidence="5" key="1">
    <citation type="submission" date="2022-10" db="EMBL/GenBank/DDBJ databases">
        <authorList>
            <person name="Byrne P K."/>
        </authorList>
    </citation>
    <scope>NUCLEOTIDE SEQUENCE</scope>
    <source>
        <strain evidence="5">CBS7001</strain>
    </source>
</reference>
<dbReference type="PROSITE" id="PS00028">
    <property type="entry name" value="ZINC_FINGER_C2H2_1"/>
    <property type="match status" value="1"/>
</dbReference>
<evidence type="ECO:0000259" key="4">
    <source>
        <dbReference type="PROSITE" id="PS00028"/>
    </source>
</evidence>
<dbReference type="EMBL" id="OX365922">
    <property type="protein sequence ID" value="CAI4045156.1"/>
    <property type="molecule type" value="Genomic_DNA"/>
</dbReference>
<dbReference type="GO" id="GO:0045041">
    <property type="term" value="P:protein import into mitochondrial intermembrane space"/>
    <property type="evidence" value="ECO:0007669"/>
    <property type="project" value="TreeGrafter"/>
</dbReference>
<dbReference type="GO" id="GO:0008270">
    <property type="term" value="F:zinc ion binding"/>
    <property type="evidence" value="ECO:0007669"/>
    <property type="project" value="UniProtKB-KW"/>
</dbReference>
<organism evidence="5 6">
    <name type="scientific">Saccharomyces uvarum</name>
    <name type="common">Yeast</name>
    <name type="synonym">Saccharomyces bayanus var. uvarum</name>
    <dbReference type="NCBI Taxonomy" id="230603"/>
    <lineage>
        <taxon>Eukaryota</taxon>
        <taxon>Fungi</taxon>
        <taxon>Dikarya</taxon>
        <taxon>Ascomycota</taxon>
        <taxon>Saccharomycotina</taxon>
        <taxon>Saccharomycetes</taxon>
        <taxon>Saccharomycetales</taxon>
        <taxon>Saccharomycetaceae</taxon>
        <taxon>Saccharomyces</taxon>
    </lineage>
</organism>
<dbReference type="PANTHER" id="PTHR28082:SF1">
    <property type="entry name" value="HELPER OF TIM PROTEIN 13"/>
    <property type="match status" value="1"/>
</dbReference>
<protein>
    <recommendedName>
        <fullName evidence="4">C2H2-type domain-containing protein</fullName>
    </recommendedName>
</protein>
<dbReference type="InterPro" id="IPR013087">
    <property type="entry name" value="Znf_C2H2_type"/>
</dbReference>
<accession>A0AA35NJ55</accession>